<evidence type="ECO:0000259" key="9">
    <source>
        <dbReference type="PROSITE" id="PS50867"/>
    </source>
</evidence>
<keyword evidence="7" id="KW-0862">Zinc</keyword>
<comment type="subcellular location">
    <subcellularLocation>
        <location evidence="1">Chromosome</location>
    </subcellularLocation>
</comment>
<keyword evidence="6" id="KW-0479">Metal-binding</keyword>
<reference evidence="11" key="1">
    <citation type="submission" date="2022-11" db="UniProtKB">
        <authorList>
            <consortium name="WormBaseParasite"/>
        </authorList>
    </citation>
    <scope>IDENTIFICATION</scope>
</reference>
<accession>A0A914W486</accession>
<dbReference type="PANTHER" id="PTHR46223">
    <property type="entry name" value="HISTONE-LYSINE N-METHYLTRANSFERASE SUV39H"/>
    <property type="match status" value="1"/>
</dbReference>
<feature type="domain" description="SET" evidence="8">
    <location>
        <begin position="174"/>
        <end position="300"/>
    </location>
</feature>
<dbReference type="PANTHER" id="PTHR46223:SF3">
    <property type="entry name" value="HISTONE-LYSINE N-METHYLTRANSFERASE SET-23"/>
    <property type="match status" value="1"/>
</dbReference>
<keyword evidence="5" id="KW-0949">S-adenosyl-L-methionine</keyword>
<dbReference type="Pfam" id="PF05033">
    <property type="entry name" value="Pre-SET"/>
    <property type="match status" value="1"/>
</dbReference>
<dbReference type="Pfam" id="PF00856">
    <property type="entry name" value="SET"/>
    <property type="match status" value="1"/>
</dbReference>
<dbReference type="SUPFAM" id="SSF82199">
    <property type="entry name" value="SET domain"/>
    <property type="match status" value="1"/>
</dbReference>
<dbReference type="PROSITE" id="PS50280">
    <property type="entry name" value="SET"/>
    <property type="match status" value="1"/>
</dbReference>
<evidence type="ECO:0000256" key="7">
    <source>
        <dbReference type="ARBA" id="ARBA00022833"/>
    </source>
</evidence>
<dbReference type="WBParaSite" id="PSAMB.scaffold299size61152.g4503.t1">
    <property type="protein sequence ID" value="PSAMB.scaffold299size61152.g4503.t1"/>
    <property type="gene ID" value="PSAMB.scaffold299size61152.g4503"/>
</dbReference>
<dbReference type="GO" id="GO:0008270">
    <property type="term" value="F:zinc ion binding"/>
    <property type="evidence" value="ECO:0007669"/>
    <property type="project" value="InterPro"/>
</dbReference>
<evidence type="ECO:0000256" key="3">
    <source>
        <dbReference type="ARBA" id="ARBA00022603"/>
    </source>
</evidence>
<feature type="domain" description="Pre-SET" evidence="9">
    <location>
        <begin position="110"/>
        <end position="171"/>
    </location>
</feature>
<proteinExistence type="predicted"/>
<dbReference type="GO" id="GO:0005694">
    <property type="term" value="C:chromosome"/>
    <property type="evidence" value="ECO:0007669"/>
    <property type="project" value="UniProtKB-SubCell"/>
</dbReference>
<dbReference type="InterPro" id="IPR001214">
    <property type="entry name" value="SET_dom"/>
</dbReference>
<keyword evidence="10" id="KW-1185">Reference proteome</keyword>
<dbReference type="InterPro" id="IPR007728">
    <property type="entry name" value="Pre-SET_dom"/>
</dbReference>
<evidence type="ECO:0000256" key="6">
    <source>
        <dbReference type="ARBA" id="ARBA00022723"/>
    </source>
</evidence>
<dbReference type="GO" id="GO:0042054">
    <property type="term" value="F:histone methyltransferase activity"/>
    <property type="evidence" value="ECO:0007669"/>
    <property type="project" value="InterPro"/>
</dbReference>
<evidence type="ECO:0000313" key="11">
    <source>
        <dbReference type="WBParaSite" id="PSAMB.scaffold299size61152.g4503.t1"/>
    </source>
</evidence>
<dbReference type="SMART" id="SM00317">
    <property type="entry name" value="SET"/>
    <property type="match status" value="1"/>
</dbReference>
<organism evidence="10 11">
    <name type="scientific">Plectus sambesii</name>
    <dbReference type="NCBI Taxonomy" id="2011161"/>
    <lineage>
        <taxon>Eukaryota</taxon>
        <taxon>Metazoa</taxon>
        <taxon>Ecdysozoa</taxon>
        <taxon>Nematoda</taxon>
        <taxon>Chromadorea</taxon>
        <taxon>Plectida</taxon>
        <taxon>Plectina</taxon>
        <taxon>Plectoidea</taxon>
        <taxon>Plectidae</taxon>
        <taxon>Plectus</taxon>
    </lineage>
</organism>
<dbReference type="AlphaFoldDB" id="A0A914W486"/>
<sequence>MNSTVNVKYLLQKYKSQFDEAQATVVNTKSARHDIYVEMEISTQTLREQQMRALKRWQEEMNEKCAAKGEEAILVTNNVDLEGPPVGFRFISDRFFNDPADYSPVDQNELKCECRGRACRSSVDCCPQLNHSMPAYDVFGRLVPEHKGPIFECSDLCKCSKTCVNRQLQNGRQVTLELLRAQSPYQWTVRTLRDLKKGTFVTEIVGEVLDLHEAAHRLASYGPKHAVTNLLELRYSDGRPRYALDKTLYGNIANFIQHSCEPNLEMRLVYSEMHEEAAPRLALFSVCDIPAHSLLTIDFRPDPAHYDDSEIKRLKKSGLDFVLCNCSANRCRRVLWVDSKK</sequence>
<evidence type="ECO:0000256" key="4">
    <source>
        <dbReference type="ARBA" id="ARBA00022679"/>
    </source>
</evidence>
<evidence type="ECO:0000256" key="2">
    <source>
        <dbReference type="ARBA" id="ARBA00022454"/>
    </source>
</evidence>
<protein>
    <submittedName>
        <fullName evidence="11">Uncharacterized protein</fullName>
    </submittedName>
</protein>
<dbReference type="GO" id="GO:0032259">
    <property type="term" value="P:methylation"/>
    <property type="evidence" value="ECO:0007669"/>
    <property type="project" value="UniProtKB-KW"/>
</dbReference>
<keyword evidence="2" id="KW-0158">Chromosome</keyword>
<evidence type="ECO:0000256" key="1">
    <source>
        <dbReference type="ARBA" id="ARBA00004286"/>
    </source>
</evidence>
<dbReference type="InterPro" id="IPR050973">
    <property type="entry name" value="H3K9_Histone-Lys_N-MTase"/>
</dbReference>
<dbReference type="InterPro" id="IPR046341">
    <property type="entry name" value="SET_dom_sf"/>
</dbReference>
<dbReference type="GO" id="GO:0005634">
    <property type="term" value="C:nucleus"/>
    <property type="evidence" value="ECO:0007669"/>
    <property type="project" value="InterPro"/>
</dbReference>
<keyword evidence="3" id="KW-0489">Methyltransferase</keyword>
<name>A0A914W486_9BILA</name>
<evidence type="ECO:0000313" key="10">
    <source>
        <dbReference type="Proteomes" id="UP000887566"/>
    </source>
</evidence>
<evidence type="ECO:0000256" key="5">
    <source>
        <dbReference type="ARBA" id="ARBA00022691"/>
    </source>
</evidence>
<dbReference type="PROSITE" id="PS50867">
    <property type="entry name" value="PRE_SET"/>
    <property type="match status" value="1"/>
</dbReference>
<dbReference type="Proteomes" id="UP000887566">
    <property type="component" value="Unplaced"/>
</dbReference>
<evidence type="ECO:0000259" key="8">
    <source>
        <dbReference type="PROSITE" id="PS50280"/>
    </source>
</evidence>
<dbReference type="Gene3D" id="2.170.270.10">
    <property type="entry name" value="SET domain"/>
    <property type="match status" value="1"/>
</dbReference>
<dbReference type="SMART" id="SM00468">
    <property type="entry name" value="PreSET"/>
    <property type="match status" value="1"/>
</dbReference>
<keyword evidence="4" id="KW-0808">Transferase</keyword>